<name>A0A0D0BSM6_9AGAR</name>
<dbReference type="HOGENOM" id="CLU_601367_0_0_1"/>
<feature type="compositionally biased region" description="Basic residues" evidence="1">
    <location>
        <begin position="283"/>
        <end position="293"/>
    </location>
</feature>
<reference evidence="2 3" key="1">
    <citation type="submission" date="2014-04" db="EMBL/GenBank/DDBJ databases">
        <title>Evolutionary Origins and Diversification of the Mycorrhizal Mutualists.</title>
        <authorList>
            <consortium name="DOE Joint Genome Institute"/>
            <consortium name="Mycorrhizal Genomics Consortium"/>
            <person name="Kohler A."/>
            <person name="Kuo A."/>
            <person name="Nagy L.G."/>
            <person name="Floudas D."/>
            <person name="Copeland A."/>
            <person name="Barry K.W."/>
            <person name="Cichocki N."/>
            <person name="Veneault-Fourrey C."/>
            <person name="LaButti K."/>
            <person name="Lindquist E.A."/>
            <person name="Lipzen A."/>
            <person name="Lundell T."/>
            <person name="Morin E."/>
            <person name="Murat C."/>
            <person name="Riley R."/>
            <person name="Ohm R."/>
            <person name="Sun H."/>
            <person name="Tunlid A."/>
            <person name="Henrissat B."/>
            <person name="Grigoriev I.V."/>
            <person name="Hibbett D.S."/>
            <person name="Martin F."/>
        </authorList>
    </citation>
    <scope>NUCLEOTIDE SEQUENCE [LARGE SCALE GENOMIC DNA]</scope>
    <source>
        <strain evidence="2 3">FD-317 M1</strain>
    </source>
</reference>
<dbReference type="Proteomes" id="UP000053593">
    <property type="component" value="Unassembled WGS sequence"/>
</dbReference>
<sequence length="455" mass="49653">MSSSHEDAFMTEIVDEGATLSGGSSGYRTADAGFNLDSLLLPLQPSHQPTPGPSHPPIALQPPHPPAPQPPHPPTSIQLYTPSQHSHPPTPSQSSHPHTPPSLQAPLGDDTMPRAALFQPPQAGIPVPDMLNLEQAGTKRCRTDNQTENNNQENLLKDLVHQTDSHFEMQSKQMTVIMGQIEQNNFVLNYLWEVLDFTNQRVLHIECKDKGKGKVQSQTETECGHGEGSGGGSGIGGGGDGGGSGGGGDRSGGSSRDGGDGDDIDPDADNKSDIPMSSPSKTTPKKSGTKKHVPKEELQHRETICNWLNMLIGEHEDPLENKVSASEADQFVKEFTKDLLKRPCTIEDFQYFLEGGPRSAWNLGALYIFVDFVGQKNLHDISDAKTREGICKAFLAQIKTLCGEYLKLAKLPERQEIRKKYHRKWQRKYSVSSTILASHCDLIILSISYSINAGM</sequence>
<feature type="region of interest" description="Disordered" evidence="1">
    <location>
        <begin position="209"/>
        <end position="297"/>
    </location>
</feature>
<organism evidence="2 3">
    <name type="scientific">Collybiopsis luxurians FD-317 M1</name>
    <dbReference type="NCBI Taxonomy" id="944289"/>
    <lineage>
        <taxon>Eukaryota</taxon>
        <taxon>Fungi</taxon>
        <taxon>Dikarya</taxon>
        <taxon>Basidiomycota</taxon>
        <taxon>Agaricomycotina</taxon>
        <taxon>Agaricomycetes</taxon>
        <taxon>Agaricomycetidae</taxon>
        <taxon>Agaricales</taxon>
        <taxon>Marasmiineae</taxon>
        <taxon>Omphalotaceae</taxon>
        <taxon>Collybiopsis</taxon>
        <taxon>Collybiopsis luxurians</taxon>
    </lineage>
</organism>
<protein>
    <submittedName>
        <fullName evidence="2">Uncharacterized protein</fullName>
    </submittedName>
</protein>
<feature type="compositionally biased region" description="Gly residues" evidence="1">
    <location>
        <begin position="226"/>
        <end position="251"/>
    </location>
</feature>
<evidence type="ECO:0000256" key="1">
    <source>
        <dbReference type="SAM" id="MobiDB-lite"/>
    </source>
</evidence>
<evidence type="ECO:0000313" key="3">
    <source>
        <dbReference type="Proteomes" id="UP000053593"/>
    </source>
</evidence>
<evidence type="ECO:0000313" key="2">
    <source>
        <dbReference type="EMBL" id="KIK52619.1"/>
    </source>
</evidence>
<keyword evidence="3" id="KW-1185">Reference proteome</keyword>
<proteinExistence type="predicted"/>
<feature type="compositionally biased region" description="Low complexity" evidence="1">
    <location>
        <begin position="75"/>
        <end position="97"/>
    </location>
</feature>
<accession>A0A0D0BSM6</accession>
<feature type="region of interest" description="Disordered" evidence="1">
    <location>
        <begin position="41"/>
        <end position="124"/>
    </location>
</feature>
<dbReference type="EMBL" id="KN834840">
    <property type="protein sequence ID" value="KIK52619.1"/>
    <property type="molecule type" value="Genomic_DNA"/>
</dbReference>
<gene>
    <name evidence="2" type="ORF">GYMLUDRAFT_64145</name>
</gene>
<dbReference type="AlphaFoldDB" id="A0A0D0BSM6"/>
<feature type="compositionally biased region" description="Pro residues" evidence="1">
    <location>
        <begin position="48"/>
        <end position="74"/>
    </location>
</feature>